<accession>A0ABT5KLD5</accession>
<comment type="caution">
    <text evidence="3">The sequence shown here is derived from an EMBL/GenBank/DDBJ whole genome shotgun (WGS) entry which is preliminary data.</text>
</comment>
<dbReference type="SMART" id="SM00450">
    <property type="entry name" value="RHOD"/>
    <property type="match status" value="1"/>
</dbReference>
<keyword evidence="1" id="KW-0732">Signal</keyword>
<gene>
    <name evidence="3" type="ORF">PRZ03_21835</name>
</gene>
<organism evidence="3 4">
    <name type="scientific">Roseateles albus</name>
    <dbReference type="NCBI Taxonomy" id="2987525"/>
    <lineage>
        <taxon>Bacteria</taxon>
        <taxon>Pseudomonadati</taxon>
        <taxon>Pseudomonadota</taxon>
        <taxon>Betaproteobacteria</taxon>
        <taxon>Burkholderiales</taxon>
        <taxon>Sphaerotilaceae</taxon>
        <taxon>Roseateles</taxon>
    </lineage>
</organism>
<evidence type="ECO:0000313" key="3">
    <source>
        <dbReference type="EMBL" id="MDC8774212.1"/>
    </source>
</evidence>
<feature type="domain" description="Rhodanese" evidence="2">
    <location>
        <begin position="309"/>
        <end position="413"/>
    </location>
</feature>
<dbReference type="SUPFAM" id="SSF53850">
    <property type="entry name" value="Periplasmic binding protein-like II"/>
    <property type="match status" value="1"/>
</dbReference>
<keyword evidence="4" id="KW-1185">Reference proteome</keyword>
<feature type="signal peptide" evidence="1">
    <location>
        <begin position="1"/>
        <end position="36"/>
    </location>
</feature>
<dbReference type="EMBL" id="JAQQXT010000018">
    <property type="protein sequence ID" value="MDC8774212.1"/>
    <property type="molecule type" value="Genomic_DNA"/>
</dbReference>
<evidence type="ECO:0000313" key="4">
    <source>
        <dbReference type="Proteomes" id="UP001221189"/>
    </source>
</evidence>
<feature type="chain" id="PRO_5047295013" evidence="1">
    <location>
        <begin position="37"/>
        <end position="414"/>
    </location>
</feature>
<dbReference type="Pfam" id="PF12974">
    <property type="entry name" value="Phosphonate-bd"/>
    <property type="match status" value="1"/>
</dbReference>
<sequence>MRALCVSQFAGLWVKLAQPTLVAAALMLQVTVPAIAAATVGAASAEPYSVLINPGDEAEQSRFATFSAWKSTLEQSLRPERGAALKVTPSTDASADLSATRARLFDVFVAPAHVIGSAVRYGYVPVASIEKPVQAVLVAFNTSSVSSLESAAGKRLGLPQQDSVVTYLLRGELNAANTTVKRHFSSVVESRYQDALLICLQIKRCDVVAVERAVFERWVAAGEPLKVVMQSKAVPGMGVALKPASTTSPEALRAALAKNMAAAPGAFGAQKLQALAAKDFDYVSTLGYFTPRSLPGATVVDAATVAQLQKAGALLFDTRNDVEFKAGHIAGASLLPYGEKSAKDADFKAADDSFDISKLPANKATPLVFACNGAECWKSFKASHAALKAGYSKVYWFRGGFPEWRSANLPVAVQ</sequence>
<dbReference type="PANTHER" id="PTHR44086">
    <property type="entry name" value="THIOSULFATE SULFURTRANSFERASE RDL2, MITOCHONDRIAL-RELATED"/>
    <property type="match status" value="1"/>
</dbReference>
<evidence type="ECO:0000256" key="1">
    <source>
        <dbReference type="SAM" id="SignalP"/>
    </source>
</evidence>
<reference evidence="3 4" key="1">
    <citation type="submission" date="2022-10" db="EMBL/GenBank/DDBJ databases">
        <title>Paucibacter sp. hw1 Genome sequencing.</title>
        <authorList>
            <person name="Park S."/>
        </authorList>
    </citation>
    <scope>NUCLEOTIDE SEQUENCE [LARGE SCALE GENOMIC DNA]</scope>
    <source>
        <strain evidence="4">hw1</strain>
    </source>
</reference>
<dbReference type="SUPFAM" id="SSF52821">
    <property type="entry name" value="Rhodanese/Cell cycle control phosphatase"/>
    <property type="match status" value="1"/>
</dbReference>
<dbReference type="InterPro" id="IPR036873">
    <property type="entry name" value="Rhodanese-like_dom_sf"/>
</dbReference>
<proteinExistence type="predicted"/>
<dbReference type="Gene3D" id="3.40.190.10">
    <property type="entry name" value="Periplasmic binding protein-like II"/>
    <property type="match status" value="2"/>
</dbReference>
<dbReference type="Gene3D" id="3.40.250.10">
    <property type="entry name" value="Rhodanese-like domain"/>
    <property type="match status" value="1"/>
</dbReference>
<dbReference type="PANTHER" id="PTHR44086:SF10">
    <property type="entry name" value="THIOSULFATE SULFURTRANSFERASE_RHODANESE-LIKE DOMAIN-CONTAINING PROTEIN 3"/>
    <property type="match status" value="1"/>
</dbReference>
<dbReference type="Pfam" id="PF00581">
    <property type="entry name" value="Rhodanese"/>
    <property type="match status" value="1"/>
</dbReference>
<name>A0ABT5KLD5_9BURK</name>
<dbReference type="InterPro" id="IPR001763">
    <property type="entry name" value="Rhodanese-like_dom"/>
</dbReference>
<dbReference type="CDD" id="cd00158">
    <property type="entry name" value="RHOD"/>
    <property type="match status" value="1"/>
</dbReference>
<protein>
    <submittedName>
        <fullName evidence="3">Rhodanese-like domain-containing protein</fullName>
    </submittedName>
</protein>
<evidence type="ECO:0000259" key="2">
    <source>
        <dbReference type="PROSITE" id="PS50206"/>
    </source>
</evidence>
<dbReference type="Proteomes" id="UP001221189">
    <property type="component" value="Unassembled WGS sequence"/>
</dbReference>
<dbReference type="RefSeq" id="WP_273602245.1">
    <property type="nucleotide sequence ID" value="NZ_JAQQXT010000018.1"/>
</dbReference>
<dbReference type="PROSITE" id="PS50206">
    <property type="entry name" value="RHODANESE_3"/>
    <property type="match status" value="1"/>
</dbReference>